<gene>
    <name evidence="2" type="ORF">GCM10010497_56640</name>
</gene>
<protein>
    <recommendedName>
        <fullName evidence="4">DUF3558 domain-containing protein</fullName>
    </recommendedName>
</protein>
<dbReference type="AlphaFoldDB" id="A0AAV4KPR6"/>
<dbReference type="PROSITE" id="PS51257">
    <property type="entry name" value="PROKAR_LIPOPROTEIN"/>
    <property type="match status" value="1"/>
</dbReference>
<dbReference type="Proteomes" id="UP000642014">
    <property type="component" value="Unassembled WGS sequence"/>
</dbReference>
<dbReference type="EMBL" id="BMSJ01000013">
    <property type="protein sequence ID" value="GGR45919.1"/>
    <property type="molecule type" value="Genomic_DNA"/>
</dbReference>
<feature type="signal peptide" evidence="1">
    <location>
        <begin position="1"/>
        <end position="22"/>
    </location>
</feature>
<reference evidence="2 3" key="1">
    <citation type="journal article" date="2014" name="Int. J. Syst. Evol. Microbiol.">
        <title>Complete genome sequence of Corynebacterium casei LMG S-19264T (=DSM 44701T), isolated from a smear-ripened cheese.</title>
        <authorList>
            <consortium name="US DOE Joint Genome Institute (JGI-PGF)"/>
            <person name="Walter F."/>
            <person name="Albersmeier A."/>
            <person name="Kalinowski J."/>
            <person name="Ruckert C."/>
        </authorList>
    </citation>
    <scope>NUCLEOTIDE SEQUENCE [LARGE SCALE GENOMIC DNA]</scope>
    <source>
        <strain evidence="2 3">JCM 4205</strain>
    </source>
</reference>
<evidence type="ECO:0000256" key="1">
    <source>
        <dbReference type="SAM" id="SignalP"/>
    </source>
</evidence>
<feature type="chain" id="PRO_5043853696" description="DUF3558 domain-containing protein" evidence="1">
    <location>
        <begin position="23"/>
        <end position="178"/>
    </location>
</feature>
<proteinExistence type="predicted"/>
<sequence>MKRPRALTILALMITVSGCSQSEEPERAFKVPDSLCGTPVPPDLLSPLLPAGGEKLEMKAAPRAAASASSCHLTVDGSAVLSSFWEWRIETDLAKVARSNPYVNLGTHKGKDGTYVYADKGGVSHVTCEPVQVSLKEGGKMYARIIVSDKGRPDAAASENLIRSYAKALEKLPECVQK</sequence>
<evidence type="ECO:0008006" key="4">
    <source>
        <dbReference type="Google" id="ProtNLM"/>
    </source>
</evidence>
<comment type="caution">
    <text evidence="2">The sequence shown here is derived from an EMBL/GenBank/DDBJ whole genome shotgun (WGS) entry which is preliminary data.</text>
</comment>
<evidence type="ECO:0000313" key="2">
    <source>
        <dbReference type="EMBL" id="GGR45919.1"/>
    </source>
</evidence>
<accession>A0AAV4KPR6</accession>
<evidence type="ECO:0000313" key="3">
    <source>
        <dbReference type="Proteomes" id="UP000642014"/>
    </source>
</evidence>
<organism evidence="2 3">
    <name type="scientific">Streptomyces cinereoruber</name>
    <dbReference type="NCBI Taxonomy" id="67260"/>
    <lineage>
        <taxon>Bacteria</taxon>
        <taxon>Bacillati</taxon>
        <taxon>Actinomycetota</taxon>
        <taxon>Actinomycetes</taxon>
        <taxon>Kitasatosporales</taxon>
        <taxon>Streptomycetaceae</taxon>
        <taxon>Streptomyces</taxon>
    </lineage>
</organism>
<keyword evidence="1" id="KW-0732">Signal</keyword>
<name>A0AAV4KPR6_9ACTN</name>